<dbReference type="Proteomes" id="UP000434604">
    <property type="component" value="Unassembled WGS sequence"/>
</dbReference>
<evidence type="ECO:0000313" key="1">
    <source>
        <dbReference type="EMBL" id="KAB6147607.1"/>
    </source>
</evidence>
<dbReference type="Proteomes" id="UP001197958">
    <property type="component" value="Unassembled WGS sequence"/>
</dbReference>
<dbReference type="RefSeq" id="WP_134985685.1">
    <property type="nucleotide sequence ID" value="NZ_CP183042.1"/>
</dbReference>
<sequence>MLVQNMLGIGICMVFLRKEHTWNRLGWYVSLNPNYDSVLDFQINYNIGASIAIWMCSDTFLSIHKGEKRESSMKQRLELCASFGNTPEYRDNVKNMRVGVKFSCGNLWVKPEISVPGISDLVAKRVRVFCSMGWCLNFSKYEKAIHN</sequence>
<organism evidence="1 3">
    <name type="scientific">Bacteroides xylanisolvens</name>
    <dbReference type="NCBI Taxonomy" id="371601"/>
    <lineage>
        <taxon>Bacteria</taxon>
        <taxon>Pseudomonadati</taxon>
        <taxon>Bacteroidota</taxon>
        <taxon>Bacteroidia</taxon>
        <taxon>Bacteroidales</taxon>
        <taxon>Bacteroidaceae</taxon>
        <taxon>Bacteroides</taxon>
    </lineage>
</organism>
<evidence type="ECO:0000313" key="3">
    <source>
        <dbReference type="Proteomes" id="UP000434604"/>
    </source>
</evidence>
<accession>A0A412JHM4</accession>
<dbReference type="AlphaFoldDB" id="A0A412JHM4"/>
<comment type="caution">
    <text evidence="1">The sequence shown here is derived from an EMBL/GenBank/DDBJ whole genome shotgun (WGS) entry which is preliminary data.</text>
</comment>
<dbReference type="EMBL" id="WDED01000014">
    <property type="protein sequence ID" value="KAB6147607.1"/>
    <property type="molecule type" value="Genomic_DNA"/>
</dbReference>
<reference evidence="1 3" key="1">
    <citation type="journal article" date="2019" name="Nat. Med.">
        <title>A library of human gut bacterial isolates paired with longitudinal multiomics data enables mechanistic microbiome research.</title>
        <authorList>
            <person name="Poyet M."/>
            <person name="Groussin M."/>
            <person name="Gibbons S.M."/>
            <person name="Avila-Pacheco J."/>
            <person name="Jiang X."/>
            <person name="Kearney S.M."/>
            <person name="Perrotta A.R."/>
            <person name="Berdy B."/>
            <person name="Zhao S."/>
            <person name="Lieberman T.D."/>
            <person name="Swanson P.K."/>
            <person name="Smith M."/>
            <person name="Roesemann S."/>
            <person name="Alexander J.E."/>
            <person name="Rich S.A."/>
            <person name="Livny J."/>
            <person name="Vlamakis H."/>
            <person name="Clish C."/>
            <person name="Bullock K."/>
            <person name="Deik A."/>
            <person name="Scott J."/>
            <person name="Pierce K.A."/>
            <person name="Xavier R.J."/>
            <person name="Alm E.J."/>
        </authorList>
    </citation>
    <scope>NUCLEOTIDE SEQUENCE [LARGE SCALE GENOMIC DNA]</scope>
    <source>
        <strain evidence="1 3">BIOML-A58</strain>
    </source>
</reference>
<reference evidence="2" key="2">
    <citation type="submission" date="2023-08" db="EMBL/GenBank/DDBJ databases">
        <title>Mucin Metabolism Genes Underlie the Key Renovations of Bacteroides xylanisolvens Genomes in Captive Great Apes.</title>
        <authorList>
            <person name="Nishida A.H."/>
        </authorList>
    </citation>
    <scope>NUCLEOTIDE SEQUENCE</scope>
    <source>
        <strain evidence="2">P19.10B</strain>
    </source>
</reference>
<dbReference type="EMBL" id="JAIWWW010000024">
    <property type="protein sequence ID" value="MCA4523865.1"/>
    <property type="molecule type" value="Genomic_DNA"/>
</dbReference>
<evidence type="ECO:0000313" key="2">
    <source>
        <dbReference type="EMBL" id="MCA4523865.1"/>
    </source>
</evidence>
<name>A0A412JHM4_9BACE</name>
<proteinExistence type="predicted"/>
<protein>
    <submittedName>
        <fullName evidence="1">Uncharacterized protein</fullName>
    </submittedName>
</protein>
<gene>
    <name evidence="1" type="ORF">GA398_11120</name>
    <name evidence="2" type="ORF">LDZ35_11650</name>
</gene>